<keyword evidence="1" id="KW-1133">Transmembrane helix</keyword>
<organism evidence="2">
    <name type="scientific">Medioppia subpectinata</name>
    <dbReference type="NCBI Taxonomy" id="1979941"/>
    <lineage>
        <taxon>Eukaryota</taxon>
        <taxon>Metazoa</taxon>
        <taxon>Ecdysozoa</taxon>
        <taxon>Arthropoda</taxon>
        <taxon>Chelicerata</taxon>
        <taxon>Arachnida</taxon>
        <taxon>Acari</taxon>
        <taxon>Acariformes</taxon>
        <taxon>Sarcoptiformes</taxon>
        <taxon>Oribatida</taxon>
        <taxon>Brachypylina</taxon>
        <taxon>Oppioidea</taxon>
        <taxon>Oppiidae</taxon>
        <taxon>Medioppia</taxon>
    </lineage>
</organism>
<evidence type="ECO:0000313" key="2">
    <source>
        <dbReference type="EMBL" id="CAD7620217.1"/>
    </source>
</evidence>
<proteinExistence type="predicted"/>
<keyword evidence="1" id="KW-0812">Transmembrane</keyword>
<name>A0A7R9PUC7_9ACAR</name>
<dbReference type="Proteomes" id="UP000759131">
    <property type="component" value="Unassembled WGS sequence"/>
</dbReference>
<reference evidence="2" key="1">
    <citation type="submission" date="2020-11" db="EMBL/GenBank/DDBJ databases">
        <authorList>
            <person name="Tran Van P."/>
        </authorList>
    </citation>
    <scope>NUCLEOTIDE SEQUENCE</scope>
</reference>
<dbReference type="AlphaFoldDB" id="A0A7R9PUC7"/>
<keyword evidence="3" id="KW-1185">Reference proteome</keyword>
<feature type="transmembrane region" description="Helical" evidence="1">
    <location>
        <begin position="16"/>
        <end position="33"/>
    </location>
</feature>
<evidence type="ECO:0000313" key="3">
    <source>
        <dbReference type="Proteomes" id="UP000759131"/>
    </source>
</evidence>
<evidence type="ECO:0000256" key="1">
    <source>
        <dbReference type="SAM" id="Phobius"/>
    </source>
</evidence>
<keyword evidence="1" id="KW-0472">Membrane</keyword>
<protein>
    <submittedName>
        <fullName evidence="2">Uncharacterized protein</fullName>
    </submittedName>
</protein>
<dbReference type="EMBL" id="OC854740">
    <property type="protein sequence ID" value="CAD7620217.1"/>
    <property type="molecule type" value="Genomic_DNA"/>
</dbReference>
<dbReference type="EMBL" id="CAJPIZ010000165">
    <property type="protein sequence ID" value="CAG2100647.1"/>
    <property type="molecule type" value="Genomic_DNA"/>
</dbReference>
<sequence>METEPYKQTAKPGIESYYLGIYISSFNTTLYWMKRNAFYMTLKILDLALDKYNASQFGELLVKLLVPITPK</sequence>
<gene>
    <name evidence="2" type="ORF">OSB1V03_LOCUS711</name>
</gene>
<accession>A0A7R9PUC7</accession>